<reference evidence="11" key="1">
    <citation type="journal article" date="2021" name="Sci. Rep.">
        <title>Diploid genomic architecture of Nitzschia inconspicua, an elite biomass production diatom.</title>
        <authorList>
            <person name="Oliver A."/>
            <person name="Podell S."/>
            <person name="Pinowska A."/>
            <person name="Traller J.C."/>
            <person name="Smith S.R."/>
            <person name="McClure R."/>
            <person name="Beliaev A."/>
            <person name="Bohutskyi P."/>
            <person name="Hill E.A."/>
            <person name="Rabines A."/>
            <person name="Zheng H."/>
            <person name="Allen L.Z."/>
            <person name="Kuo A."/>
            <person name="Grigoriev I.V."/>
            <person name="Allen A.E."/>
            <person name="Hazlebeck D."/>
            <person name="Allen E.E."/>
        </authorList>
    </citation>
    <scope>NUCLEOTIDE SEQUENCE</scope>
    <source>
        <strain evidence="11">Hildebrandi</strain>
    </source>
</reference>
<keyword evidence="4" id="KW-0547">Nucleotide-binding</keyword>
<sequence>MPSSSAGTLATVVVACSVTAAVTFYLTATAAERKVLAEKKRQYERDLELKEKTIAARKLSGEPTGEVIDDVTVDKVYLWNIEDLKKRFTPCNIENVMRNKASTTTNPYYFPSMKKSASNDSMAELSDGKPTPYNKLITNHECVLGEIVRKPNQQPYTHGYVRAGPRRLLHFDPAKVNAAIVTCGGLCPGLNNVIREIVNTLSQTYGIGGKIFGIQGGYNGFHDFEHYRPVELTPELVANIHHEGGTVLGSSRGGFDLDKILHFLKSNKVSCLFVIGGDGTHRGAFRIHEGCMEQGMNVAVAGIPKTIDNDVDYIDRSFGFESSVEAAQVAIRSAKTEAICNMPNGIGVVKLMGRSAGFLAGHATMASGDVDLCLLPEVPIVLDGEKGCLPHLRKRVKEQGYAVVVVAEGAGEDLLGVSAETDASGNKKLPAIGTHMKQEIEKYFKEKGDIATVKYIDPSYTVRSVPANASDSLYCMQLGQNAVHGAMAGFTGFSLGRGSGSSQMHVHLAHFQFTPRGAPVLQSFARDQLTVQVQESGPHGTTVPIKYLQPTTSGKTLGCYKCPAGGHKQSLRAITENAIAKATLLAKSALDPKCIMRYYISVFLPNVTYPLPTCSIPEKQLRKLHNQTAGLFLN</sequence>
<evidence type="ECO:0000256" key="1">
    <source>
        <dbReference type="ARBA" id="ARBA00002659"/>
    </source>
</evidence>
<keyword evidence="6" id="KW-0067">ATP-binding</keyword>
<dbReference type="GO" id="GO:0005737">
    <property type="term" value="C:cytoplasm"/>
    <property type="evidence" value="ECO:0007669"/>
    <property type="project" value="UniProtKB-ARBA"/>
</dbReference>
<keyword evidence="12" id="KW-1185">Reference proteome</keyword>
<evidence type="ECO:0000256" key="7">
    <source>
        <dbReference type="ARBA" id="ARBA00022842"/>
    </source>
</evidence>
<keyword evidence="8" id="KW-0324">Glycolysis</keyword>
<dbReference type="PANTHER" id="PTHR45770">
    <property type="entry name" value="ATP-DEPENDENT 6-PHOSPHOFRUCTOKINASE 1"/>
    <property type="match status" value="1"/>
</dbReference>
<dbReference type="NCBIfam" id="NF005301">
    <property type="entry name" value="PRK06830.1"/>
    <property type="match status" value="1"/>
</dbReference>
<dbReference type="InterPro" id="IPR000023">
    <property type="entry name" value="Phosphofructokinase_dom"/>
</dbReference>
<gene>
    <name evidence="11" type="ORF">IV203_029161</name>
</gene>
<dbReference type="AlphaFoldDB" id="A0A9K3Q0N4"/>
<comment type="function">
    <text evidence="1">Catalyzes the phosphorylation of D-fructose 6-phosphate to fructose 1,6-bisphosphate by ATP, the first committing step of glycolysis.</text>
</comment>
<dbReference type="Proteomes" id="UP000693970">
    <property type="component" value="Unassembled WGS sequence"/>
</dbReference>
<accession>A0A9K3Q0N4</accession>
<dbReference type="EMBL" id="JAGRRH010000007">
    <property type="protein sequence ID" value="KAG7366491.1"/>
    <property type="molecule type" value="Genomic_DNA"/>
</dbReference>
<evidence type="ECO:0000259" key="10">
    <source>
        <dbReference type="Pfam" id="PF00365"/>
    </source>
</evidence>
<dbReference type="GO" id="GO:0003872">
    <property type="term" value="F:6-phosphofructokinase activity"/>
    <property type="evidence" value="ECO:0007669"/>
    <property type="project" value="UniProtKB-EC"/>
</dbReference>
<dbReference type="InterPro" id="IPR050929">
    <property type="entry name" value="PFKA"/>
</dbReference>
<name>A0A9K3Q0N4_9STRA</name>
<protein>
    <submittedName>
        <fullName evidence="11">6-phosphofructokinase</fullName>
    </submittedName>
</protein>
<evidence type="ECO:0000256" key="2">
    <source>
        <dbReference type="ARBA" id="ARBA00022679"/>
    </source>
</evidence>
<comment type="catalytic activity">
    <reaction evidence="9">
        <text>beta-D-fructose 6-phosphate + ATP = beta-D-fructose 1,6-bisphosphate + ADP + H(+)</text>
        <dbReference type="Rhea" id="RHEA:16109"/>
        <dbReference type="ChEBI" id="CHEBI:15378"/>
        <dbReference type="ChEBI" id="CHEBI:30616"/>
        <dbReference type="ChEBI" id="CHEBI:32966"/>
        <dbReference type="ChEBI" id="CHEBI:57634"/>
        <dbReference type="ChEBI" id="CHEBI:456216"/>
        <dbReference type="EC" id="2.7.1.11"/>
    </reaction>
</comment>
<reference evidence="11" key="2">
    <citation type="submission" date="2021-04" db="EMBL/GenBank/DDBJ databases">
        <authorList>
            <person name="Podell S."/>
        </authorList>
    </citation>
    <scope>NUCLEOTIDE SEQUENCE</scope>
    <source>
        <strain evidence="11">Hildebrandi</strain>
    </source>
</reference>
<dbReference type="Pfam" id="PF00365">
    <property type="entry name" value="PFK"/>
    <property type="match status" value="1"/>
</dbReference>
<evidence type="ECO:0000256" key="5">
    <source>
        <dbReference type="ARBA" id="ARBA00022777"/>
    </source>
</evidence>
<evidence type="ECO:0000256" key="3">
    <source>
        <dbReference type="ARBA" id="ARBA00022723"/>
    </source>
</evidence>
<dbReference type="FunFam" id="3.40.50.450:FF:000002">
    <property type="entry name" value="ATP-dependent 6-phosphofructokinase"/>
    <property type="match status" value="1"/>
</dbReference>
<proteinExistence type="predicted"/>
<evidence type="ECO:0000313" key="12">
    <source>
        <dbReference type="Proteomes" id="UP000693970"/>
    </source>
</evidence>
<keyword evidence="3" id="KW-0479">Metal-binding</keyword>
<evidence type="ECO:0000256" key="9">
    <source>
        <dbReference type="ARBA" id="ARBA00048070"/>
    </source>
</evidence>
<evidence type="ECO:0000256" key="6">
    <source>
        <dbReference type="ARBA" id="ARBA00022840"/>
    </source>
</evidence>
<dbReference type="GO" id="GO:0005524">
    <property type="term" value="F:ATP binding"/>
    <property type="evidence" value="ECO:0007669"/>
    <property type="project" value="UniProtKB-KW"/>
</dbReference>
<evidence type="ECO:0000256" key="4">
    <source>
        <dbReference type="ARBA" id="ARBA00022741"/>
    </source>
</evidence>
<keyword evidence="2" id="KW-0808">Transferase</keyword>
<feature type="domain" description="Phosphofructokinase" evidence="10">
    <location>
        <begin position="178"/>
        <end position="484"/>
    </location>
</feature>
<evidence type="ECO:0000256" key="8">
    <source>
        <dbReference type="ARBA" id="ARBA00023152"/>
    </source>
</evidence>
<evidence type="ECO:0000313" key="11">
    <source>
        <dbReference type="EMBL" id="KAG7366491.1"/>
    </source>
</evidence>
<keyword evidence="7" id="KW-0460">Magnesium</keyword>
<organism evidence="11 12">
    <name type="scientific">Nitzschia inconspicua</name>
    <dbReference type="NCBI Taxonomy" id="303405"/>
    <lineage>
        <taxon>Eukaryota</taxon>
        <taxon>Sar</taxon>
        <taxon>Stramenopiles</taxon>
        <taxon>Ochrophyta</taxon>
        <taxon>Bacillariophyta</taxon>
        <taxon>Bacillariophyceae</taxon>
        <taxon>Bacillariophycidae</taxon>
        <taxon>Bacillariales</taxon>
        <taxon>Bacillariaceae</taxon>
        <taxon>Nitzschia</taxon>
    </lineage>
</organism>
<dbReference type="GO" id="GO:0046872">
    <property type="term" value="F:metal ion binding"/>
    <property type="evidence" value="ECO:0007669"/>
    <property type="project" value="UniProtKB-KW"/>
</dbReference>
<comment type="caution">
    <text evidence="11">The sequence shown here is derived from an EMBL/GenBank/DDBJ whole genome shotgun (WGS) entry which is preliminary data.</text>
</comment>
<keyword evidence="5" id="KW-0418">Kinase</keyword>
<dbReference type="OrthoDB" id="537915at2759"/>